<protein>
    <submittedName>
        <fullName evidence="3">Uncharacterized protein</fullName>
    </submittedName>
</protein>
<proteinExistence type="predicted"/>
<dbReference type="AlphaFoldDB" id="A0AAV0N8W2"/>
<dbReference type="Proteomes" id="UP001154282">
    <property type="component" value="Unassembled WGS sequence"/>
</dbReference>
<evidence type="ECO:0000313" key="4">
    <source>
        <dbReference type="Proteomes" id="UP001154282"/>
    </source>
</evidence>
<comment type="caution">
    <text evidence="3">The sequence shown here is derived from an EMBL/GenBank/DDBJ whole genome shotgun (WGS) entry which is preliminary data.</text>
</comment>
<accession>A0AAV0N8W2</accession>
<evidence type="ECO:0000256" key="2">
    <source>
        <dbReference type="SAM" id="Phobius"/>
    </source>
</evidence>
<keyword evidence="2" id="KW-1133">Transmembrane helix</keyword>
<keyword evidence="2" id="KW-0812">Transmembrane</keyword>
<name>A0AAV0N8W2_9ROSI</name>
<dbReference type="EMBL" id="CAMGYJ010000008">
    <property type="protein sequence ID" value="CAI0454955.1"/>
    <property type="molecule type" value="Genomic_DNA"/>
</dbReference>
<keyword evidence="2" id="KW-0472">Membrane</keyword>
<gene>
    <name evidence="3" type="ORF">LITE_LOCUS32156</name>
</gene>
<feature type="transmembrane region" description="Helical" evidence="2">
    <location>
        <begin position="22"/>
        <end position="44"/>
    </location>
</feature>
<evidence type="ECO:0000313" key="3">
    <source>
        <dbReference type="EMBL" id="CAI0454955.1"/>
    </source>
</evidence>
<keyword evidence="4" id="KW-1185">Reference proteome</keyword>
<sequence length="116" mass="12604">MLIDVNYEPGPKPAVEKTPASLTLRSVIAGALILVTSVAAILIITRAPSPPSSIPPTNGTANAPPPGTPDRGSGSKFTEQSPRTPQPYIDYVRQTIDETPFYRRDGRRRFNPQNTY</sequence>
<reference evidence="3" key="1">
    <citation type="submission" date="2022-08" db="EMBL/GenBank/DDBJ databases">
        <authorList>
            <person name="Gutierrez-Valencia J."/>
        </authorList>
    </citation>
    <scope>NUCLEOTIDE SEQUENCE</scope>
</reference>
<evidence type="ECO:0000256" key="1">
    <source>
        <dbReference type="SAM" id="MobiDB-lite"/>
    </source>
</evidence>
<feature type="region of interest" description="Disordered" evidence="1">
    <location>
        <begin position="47"/>
        <end position="116"/>
    </location>
</feature>
<organism evidence="3 4">
    <name type="scientific">Linum tenue</name>
    <dbReference type="NCBI Taxonomy" id="586396"/>
    <lineage>
        <taxon>Eukaryota</taxon>
        <taxon>Viridiplantae</taxon>
        <taxon>Streptophyta</taxon>
        <taxon>Embryophyta</taxon>
        <taxon>Tracheophyta</taxon>
        <taxon>Spermatophyta</taxon>
        <taxon>Magnoliopsida</taxon>
        <taxon>eudicotyledons</taxon>
        <taxon>Gunneridae</taxon>
        <taxon>Pentapetalae</taxon>
        <taxon>rosids</taxon>
        <taxon>fabids</taxon>
        <taxon>Malpighiales</taxon>
        <taxon>Linaceae</taxon>
        <taxon>Linum</taxon>
    </lineage>
</organism>